<dbReference type="OrthoDB" id="6433996at2759"/>
<dbReference type="GO" id="GO:0003676">
    <property type="term" value="F:nucleic acid binding"/>
    <property type="evidence" value="ECO:0007669"/>
    <property type="project" value="InterPro"/>
</dbReference>
<dbReference type="Proteomes" id="UP000886998">
    <property type="component" value="Unassembled WGS sequence"/>
</dbReference>
<evidence type="ECO:0000313" key="2">
    <source>
        <dbReference type="Proteomes" id="UP000886998"/>
    </source>
</evidence>
<protein>
    <recommendedName>
        <fullName evidence="3">DNA-directed DNA polymerase</fullName>
    </recommendedName>
</protein>
<sequence>MIVFIHNLSGYDSHLFIKELAGDKENIDVIPNNEEKYISFSKEVGAKWVDAGNGKKTKLPGIKLSFLDSFKFMASSIDSLAKNVKEREFRETAKYTGVQNLSNNVKN</sequence>
<organism evidence="1 2">
    <name type="scientific">Trichonephila inaurata madagascariensis</name>
    <dbReference type="NCBI Taxonomy" id="2747483"/>
    <lineage>
        <taxon>Eukaryota</taxon>
        <taxon>Metazoa</taxon>
        <taxon>Ecdysozoa</taxon>
        <taxon>Arthropoda</taxon>
        <taxon>Chelicerata</taxon>
        <taxon>Arachnida</taxon>
        <taxon>Araneae</taxon>
        <taxon>Araneomorphae</taxon>
        <taxon>Entelegynae</taxon>
        <taxon>Araneoidea</taxon>
        <taxon>Nephilidae</taxon>
        <taxon>Trichonephila</taxon>
        <taxon>Trichonephila inaurata</taxon>
    </lineage>
</organism>
<keyword evidence="2" id="KW-1185">Reference proteome</keyword>
<dbReference type="InterPro" id="IPR036397">
    <property type="entry name" value="RNaseH_sf"/>
</dbReference>
<dbReference type="EMBL" id="BMAV01026644">
    <property type="protein sequence ID" value="GFS52152.1"/>
    <property type="molecule type" value="Genomic_DNA"/>
</dbReference>
<name>A0A8X6IMG4_9ARAC</name>
<dbReference type="SUPFAM" id="SSF53098">
    <property type="entry name" value="Ribonuclease H-like"/>
    <property type="match status" value="1"/>
</dbReference>
<dbReference type="PANTHER" id="PTHR31511:SF12">
    <property type="entry name" value="RHO TERMINATION FACTOR N-TERMINAL DOMAIN-CONTAINING PROTEIN"/>
    <property type="match status" value="1"/>
</dbReference>
<dbReference type="InterPro" id="IPR012337">
    <property type="entry name" value="RNaseH-like_sf"/>
</dbReference>
<accession>A0A8X6IMG4</accession>
<gene>
    <name evidence="1" type="primary">AVEN_166998_1</name>
    <name evidence="1" type="ORF">TNIN_303761</name>
</gene>
<comment type="caution">
    <text evidence="1">The sequence shown here is derived from an EMBL/GenBank/DDBJ whole genome shotgun (WGS) entry which is preliminary data.</text>
</comment>
<proteinExistence type="predicted"/>
<evidence type="ECO:0000313" key="1">
    <source>
        <dbReference type="EMBL" id="GFS52152.1"/>
    </source>
</evidence>
<dbReference type="Gene3D" id="3.30.420.10">
    <property type="entry name" value="Ribonuclease H-like superfamily/Ribonuclease H"/>
    <property type="match status" value="1"/>
</dbReference>
<dbReference type="AlphaFoldDB" id="A0A8X6IMG4"/>
<dbReference type="PANTHER" id="PTHR31511">
    <property type="entry name" value="PROTEIN CBG23764"/>
    <property type="match status" value="1"/>
</dbReference>
<evidence type="ECO:0008006" key="3">
    <source>
        <dbReference type="Google" id="ProtNLM"/>
    </source>
</evidence>
<reference evidence="1" key="1">
    <citation type="submission" date="2020-08" db="EMBL/GenBank/DDBJ databases">
        <title>Multicomponent nature underlies the extraordinary mechanical properties of spider dragline silk.</title>
        <authorList>
            <person name="Kono N."/>
            <person name="Nakamura H."/>
            <person name="Mori M."/>
            <person name="Yoshida Y."/>
            <person name="Ohtoshi R."/>
            <person name="Malay A.D."/>
            <person name="Moran D.A.P."/>
            <person name="Tomita M."/>
            <person name="Numata K."/>
            <person name="Arakawa K."/>
        </authorList>
    </citation>
    <scope>NUCLEOTIDE SEQUENCE</scope>
</reference>